<comment type="caution">
    <text evidence="1">The sequence shown here is derived from an EMBL/GenBank/DDBJ whole genome shotgun (WGS) entry which is preliminary data.</text>
</comment>
<name>A0A9P8QEC8_WICPI</name>
<sequence>MIPPLSKQQEFSMTVVFEQDSGREVGQDNPSCEGGWILEGGSSEAAVVPMNGPLIISTKGRIIIPELSLKNQPTRILKTTKILTAAEIRWILYRA</sequence>
<keyword evidence="2" id="KW-1185">Reference proteome</keyword>
<evidence type="ECO:0000313" key="2">
    <source>
        <dbReference type="Proteomes" id="UP000774326"/>
    </source>
</evidence>
<accession>A0A9P8QEC8</accession>
<dbReference type="Proteomes" id="UP000774326">
    <property type="component" value="Unassembled WGS sequence"/>
</dbReference>
<proteinExistence type="predicted"/>
<dbReference type="EMBL" id="JAEUBG010000154">
    <property type="protein sequence ID" value="KAH3688796.1"/>
    <property type="molecule type" value="Genomic_DNA"/>
</dbReference>
<reference evidence="1" key="2">
    <citation type="submission" date="2021-01" db="EMBL/GenBank/DDBJ databases">
        <authorList>
            <person name="Schikora-Tamarit M.A."/>
        </authorList>
    </citation>
    <scope>NUCLEOTIDE SEQUENCE</scope>
    <source>
        <strain evidence="1">CBS2887</strain>
    </source>
</reference>
<gene>
    <name evidence="1" type="ORF">WICPIJ_000240</name>
</gene>
<evidence type="ECO:0000313" key="1">
    <source>
        <dbReference type="EMBL" id="KAH3688796.1"/>
    </source>
</evidence>
<reference evidence="1" key="1">
    <citation type="journal article" date="2021" name="Open Biol.">
        <title>Shared evolutionary footprints suggest mitochondrial oxidative damage underlies multiple complex I losses in fungi.</title>
        <authorList>
            <person name="Schikora-Tamarit M.A."/>
            <person name="Marcet-Houben M."/>
            <person name="Nosek J."/>
            <person name="Gabaldon T."/>
        </authorList>
    </citation>
    <scope>NUCLEOTIDE SEQUENCE</scope>
    <source>
        <strain evidence="1">CBS2887</strain>
    </source>
</reference>
<dbReference type="AlphaFoldDB" id="A0A9P8QEC8"/>
<organism evidence="1 2">
    <name type="scientific">Wickerhamomyces pijperi</name>
    <name type="common">Yeast</name>
    <name type="synonym">Pichia pijperi</name>
    <dbReference type="NCBI Taxonomy" id="599730"/>
    <lineage>
        <taxon>Eukaryota</taxon>
        <taxon>Fungi</taxon>
        <taxon>Dikarya</taxon>
        <taxon>Ascomycota</taxon>
        <taxon>Saccharomycotina</taxon>
        <taxon>Saccharomycetes</taxon>
        <taxon>Phaffomycetales</taxon>
        <taxon>Wickerhamomycetaceae</taxon>
        <taxon>Wickerhamomyces</taxon>
    </lineage>
</organism>
<protein>
    <submittedName>
        <fullName evidence="1">Uncharacterized protein</fullName>
    </submittedName>
</protein>